<sequence>MLSFLSKTATASPVCSSFIKSTIPSVTRTLAMASPGNEPLKASNLFDVSNYSAIVTGGGSGIGLMITQSLVANGAKVYITGRRKEALDTVVQKHSSRPGQVIALPGDVTHKDEILRLVKEVESKEPNGIHLLVNNAGIARDDNTKYSNGAPDFESAQSISEHLWKSDPEAWGSTFETNVTSQFFVSAGFLPLLSKSRTASYTPSIINIASISGVMKGSSNGQFAYAASKAAFLHLTRMQATTFLKAKIRVNCIAPGVFPSEMTTGKSDENQKSSIESEASNPSGRYGEENDMAACALFLAGPAGTFLNGQVIYPDGGKYLPYLTFSGVPLTDLFYRQYSGVSSVYLKRRSGNAYCLGSCEIFSTSSVFSSLWEKGIS</sequence>
<dbReference type="EMBL" id="QGMK01000010">
    <property type="protein sequence ID" value="TVY85386.1"/>
    <property type="molecule type" value="Genomic_DNA"/>
</dbReference>
<evidence type="ECO:0000313" key="5">
    <source>
        <dbReference type="EMBL" id="TVY85386.1"/>
    </source>
</evidence>
<keyword evidence="6" id="KW-1185">Reference proteome</keyword>
<evidence type="ECO:0000256" key="3">
    <source>
        <dbReference type="ARBA" id="ARBA00023002"/>
    </source>
</evidence>
<dbReference type="Proteomes" id="UP000469558">
    <property type="component" value="Unassembled WGS sequence"/>
</dbReference>
<feature type="region of interest" description="Disordered" evidence="4">
    <location>
        <begin position="263"/>
        <end position="285"/>
    </location>
</feature>
<dbReference type="GO" id="GO:0016491">
    <property type="term" value="F:oxidoreductase activity"/>
    <property type="evidence" value="ECO:0007669"/>
    <property type="project" value="UniProtKB-KW"/>
</dbReference>
<dbReference type="PRINTS" id="PR00080">
    <property type="entry name" value="SDRFAMILY"/>
</dbReference>
<protein>
    <submittedName>
        <fullName evidence="5">Rhamnolipids biosynthesis 3-oxoacyl-[acyl-carrier-protein] reductase</fullName>
    </submittedName>
</protein>
<dbReference type="FunFam" id="3.40.50.720:FF:000084">
    <property type="entry name" value="Short-chain dehydrogenase reductase"/>
    <property type="match status" value="1"/>
</dbReference>
<name>A0A8T9CJL5_9HELO</name>
<dbReference type="SUPFAM" id="SSF51735">
    <property type="entry name" value="NAD(P)-binding Rossmann-fold domains"/>
    <property type="match status" value="1"/>
</dbReference>
<evidence type="ECO:0000313" key="6">
    <source>
        <dbReference type="Proteomes" id="UP000469558"/>
    </source>
</evidence>
<organism evidence="5 6">
    <name type="scientific">Lachnellula suecica</name>
    <dbReference type="NCBI Taxonomy" id="602035"/>
    <lineage>
        <taxon>Eukaryota</taxon>
        <taxon>Fungi</taxon>
        <taxon>Dikarya</taxon>
        <taxon>Ascomycota</taxon>
        <taxon>Pezizomycotina</taxon>
        <taxon>Leotiomycetes</taxon>
        <taxon>Helotiales</taxon>
        <taxon>Lachnaceae</taxon>
        <taxon>Lachnellula</taxon>
    </lineage>
</organism>
<dbReference type="PRINTS" id="PR00081">
    <property type="entry name" value="GDHRDH"/>
</dbReference>
<dbReference type="Pfam" id="PF13561">
    <property type="entry name" value="adh_short_C2"/>
    <property type="match status" value="1"/>
</dbReference>
<proteinExistence type="inferred from homology"/>
<dbReference type="AlphaFoldDB" id="A0A8T9CJL5"/>
<dbReference type="GO" id="GO:0009688">
    <property type="term" value="P:abscisic acid biosynthetic process"/>
    <property type="evidence" value="ECO:0007669"/>
    <property type="project" value="UniProtKB-ARBA"/>
</dbReference>
<dbReference type="Gene3D" id="3.40.50.720">
    <property type="entry name" value="NAD(P)-binding Rossmann-like Domain"/>
    <property type="match status" value="1"/>
</dbReference>
<dbReference type="PANTHER" id="PTHR43618">
    <property type="entry name" value="7-ALPHA-HYDROXYSTEROID DEHYDROGENASE"/>
    <property type="match status" value="1"/>
</dbReference>
<comment type="similarity">
    <text evidence="1">Belongs to the short-chain dehydrogenases/reductases (SDR) family.</text>
</comment>
<evidence type="ECO:0000256" key="1">
    <source>
        <dbReference type="ARBA" id="ARBA00006484"/>
    </source>
</evidence>
<dbReference type="InterPro" id="IPR002347">
    <property type="entry name" value="SDR_fam"/>
</dbReference>
<keyword evidence="2" id="KW-0521">NADP</keyword>
<accession>A0A8T9CJL5</accession>
<evidence type="ECO:0000256" key="2">
    <source>
        <dbReference type="ARBA" id="ARBA00022857"/>
    </source>
</evidence>
<dbReference type="InterPro" id="IPR036291">
    <property type="entry name" value="NAD(P)-bd_dom_sf"/>
</dbReference>
<gene>
    <name evidence="5" type="primary">rhlG_3</name>
    <name evidence="5" type="ORF">LSUE1_G000251</name>
</gene>
<feature type="compositionally biased region" description="Polar residues" evidence="4">
    <location>
        <begin position="272"/>
        <end position="283"/>
    </location>
</feature>
<dbReference type="PANTHER" id="PTHR43618:SF4">
    <property type="entry name" value="SHORT CHAIN DEHYDROGENASE_REDUCTASE FAMILY (AFU_ORTHOLOGUE AFUA_7G04540)"/>
    <property type="match status" value="1"/>
</dbReference>
<dbReference type="InterPro" id="IPR052178">
    <property type="entry name" value="Sec_Metab_Biosynth_SDR"/>
</dbReference>
<comment type="caution">
    <text evidence="5">The sequence shown here is derived from an EMBL/GenBank/DDBJ whole genome shotgun (WGS) entry which is preliminary data.</text>
</comment>
<reference evidence="5 6" key="1">
    <citation type="submission" date="2018-05" db="EMBL/GenBank/DDBJ databases">
        <title>Genome sequencing and assembly of the regulated plant pathogen Lachnellula willkommii and related sister species for the development of diagnostic species identification markers.</title>
        <authorList>
            <person name="Giroux E."/>
            <person name="Bilodeau G."/>
        </authorList>
    </citation>
    <scope>NUCLEOTIDE SEQUENCE [LARGE SCALE GENOMIC DNA]</scope>
    <source>
        <strain evidence="5 6">CBS 268.59</strain>
    </source>
</reference>
<keyword evidence="3" id="KW-0560">Oxidoreductase</keyword>
<dbReference type="OrthoDB" id="2898618at2759"/>
<evidence type="ECO:0000256" key="4">
    <source>
        <dbReference type="SAM" id="MobiDB-lite"/>
    </source>
</evidence>